<keyword evidence="6" id="KW-1185">Reference proteome</keyword>
<dbReference type="STRING" id="1555112.LIP_2117"/>
<dbReference type="InterPro" id="IPR025997">
    <property type="entry name" value="SBP_2_dom"/>
</dbReference>
<dbReference type="GO" id="GO:0030288">
    <property type="term" value="C:outer membrane-bounded periplasmic space"/>
    <property type="evidence" value="ECO:0007669"/>
    <property type="project" value="TreeGrafter"/>
</dbReference>
<evidence type="ECO:0000256" key="1">
    <source>
        <dbReference type="ARBA" id="ARBA00004196"/>
    </source>
</evidence>
<dbReference type="InterPro" id="IPR050555">
    <property type="entry name" value="Bact_Solute-Bind_Prot2"/>
</dbReference>
<feature type="signal peptide" evidence="3">
    <location>
        <begin position="1"/>
        <end position="31"/>
    </location>
</feature>
<dbReference type="PANTHER" id="PTHR30036">
    <property type="entry name" value="D-XYLOSE-BINDING PERIPLASMIC PROTEIN"/>
    <property type="match status" value="1"/>
</dbReference>
<organism evidence="5 6">
    <name type="scientific">Limnochorda pilosa</name>
    <dbReference type="NCBI Taxonomy" id="1555112"/>
    <lineage>
        <taxon>Bacteria</taxon>
        <taxon>Bacillati</taxon>
        <taxon>Bacillota</taxon>
        <taxon>Limnochordia</taxon>
        <taxon>Limnochordales</taxon>
        <taxon>Limnochordaceae</taxon>
        <taxon>Limnochorda</taxon>
    </lineage>
</organism>
<dbReference type="InterPro" id="IPR028082">
    <property type="entry name" value="Peripla_BP_I"/>
</dbReference>
<keyword evidence="3" id="KW-0732">Signal</keyword>
<dbReference type="Pfam" id="PF13407">
    <property type="entry name" value="Peripla_BP_4"/>
    <property type="match status" value="1"/>
</dbReference>
<dbReference type="Proteomes" id="UP000065807">
    <property type="component" value="Chromosome"/>
</dbReference>
<reference evidence="6" key="1">
    <citation type="submission" date="2015-07" db="EMBL/GenBank/DDBJ databases">
        <title>Complete genome sequence and phylogenetic analysis of Limnochorda pilosa.</title>
        <authorList>
            <person name="Watanabe M."/>
            <person name="Kojima H."/>
            <person name="Fukui M."/>
        </authorList>
    </citation>
    <scope>NUCLEOTIDE SEQUENCE [LARGE SCALE GENOMIC DNA]</scope>
    <source>
        <strain evidence="6">HC45</strain>
    </source>
</reference>
<name>A0A0K2SLG0_LIMPI</name>
<feature type="chain" id="PRO_5005487085" evidence="3">
    <location>
        <begin position="32"/>
        <end position="326"/>
    </location>
</feature>
<dbReference type="SUPFAM" id="SSF53822">
    <property type="entry name" value="Periplasmic binding protein-like I"/>
    <property type="match status" value="1"/>
</dbReference>
<accession>A0A0K2SLG0</accession>
<evidence type="ECO:0000313" key="6">
    <source>
        <dbReference type="Proteomes" id="UP000065807"/>
    </source>
</evidence>
<reference evidence="6" key="2">
    <citation type="journal article" date="2016" name="Int. J. Syst. Evol. Microbiol.">
        <title>Complete genome sequence and cell structure of Limnochorda pilosa, a Gram-negative spore-former within the phylum Firmicutes.</title>
        <authorList>
            <person name="Watanabe M."/>
            <person name="Kojima H."/>
            <person name="Fukui M."/>
        </authorList>
    </citation>
    <scope>NUCLEOTIDE SEQUENCE [LARGE SCALE GENOMIC DNA]</scope>
    <source>
        <strain evidence="6">HC45</strain>
    </source>
</reference>
<dbReference type="EMBL" id="AP014924">
    <property type="protein sequence ID" value="BAS27958.1"/>
    <property type="molecule type" value="Genomic_DNA"/>
</dbReference>
<evidence type="ECO:0000313" key="5">
    <source>
        <dbReference type="EMBL" id="BAS27958.1"/>
    </source>
</evidence>
<comment type="similarity">
    <text evidence="2">Belongs to the bacterial solute-binding protein 2 family.</text>
</comment>
<dbReference type="OrthoDB" id="569491at2"/>
<proteinExistence type="inferred from homology"/>
<evidence type="ECO:0000256" key="3">
    <source>
        <dbReference type="SAM" id="SignalP"/>
    </source>
</evidence>
<evidence type="ECO:0000256" key="2">
    <source>
        <dbReference type="ARBA" id="ARBA00007639"/>
    </source>
</evidence>
<keyword evidence="5" id="KW-0762">Sugar transport</keyword>
<gene>
    <name evidence="5" type="ORF">LIP_2117</name>
</gene>
<dbReference type="RefSeq" id="WP_068137586.1">
    <property type="nucleotide sequence ID" value="NZ_AP014924.1"/>
</dbReference>
<evidence type="ECO:0000259" key="4">
    <source>
        <dbReference type="Pfam" id="PF13407"/>
    </source>
</evidence>
<dbReference type="GO" id="GO:0030246">
    <property type="term" value="F:carbohydrate binding"/>
    <property type="evidence" value="ECO:0007669"/>
    <property type="project" value="TreeGrafter"/>
</dbReference>
<dbReference type="AlphaFoldDB" id="A0A0K2SLG0"/>
<dbReference type="KEGG" id="lpil:LIP_2117"/>
<comment type="subcellular location">
    <subcellularLocation>
        <location evidence="1">Cell envelope</location>
    </subcellularLocation>
</comment>
<dbReference type="PANTHER" id="PTHR30036:SF7">
    <property type="entry name" value="ABC TRANSPORTER PERIPLASMIC-BINDING PROTEIN YPHF"/>
    <property type="match status" value="1"/>
</dbReference>
<protein>
    <submittedName>
        <fullName evidence="5">ABC sugar transport periplasmic component</fullName>
    </submittedName>
</protein>
<sequence>MRNRTFCLILGTVLAIAIVGSVTTVPVAAQADQYDFVVITHSATISFWVPLVKGAQDAARAISLAEGVNITVRHLGPHLFNVEEQVSIMENAIQSGVDGIIATLPDPNAFDAPVQQALDRGIPVVATNTDDTSGDNPRLAYVGQNDITAGRSLGEEIVKRVGTSGKVAIGLEDLGHPSLQDRLAGVRQVLDQTDITYEVLHTTADLTQAVATFESFLLANPDAKGIFSVDATGTTAQGTVIRNLGLQGRVVSGGWDLVPGTLQNIQDGYTQFTVDQNPYLQGYYPVVGLYLYLRYGIAPSNIDTGASIVDASNVNDVLSLAEQGYR</sequence>
<feature type="domain" description="Periplasmic binding protein" evidence="4">
    <location>
        <begin position="36"/>
        <end position="292"/>
    </location>
</feature>
<keyword evidence="5" id="KW-0813">Transport</keyword>
<dbReference type="Gene3D" id="3.40.50.2300">
    <property type="match status" value="2"/>
</dbReference>